<keyword evidence="7" id="KW-0695">RNA-directed DNA polymerase</keyword>
<organism evidence="7">
    <name type="scientific">Tanacetum cinerariifolium</name>
    <name type="common">Dalmatian daisy</name>
    <name type="synonym">Chrysanthemum cinerariifolium</name>
    <dbReference type="NCBI Taxonomy" id="118510"/>
    <lineage>
        <taxon>Eukaryota</taxon>
        <taxon>Viridiplantae</taxon>
        <taxon>Streptophyta</taxon>
        <taxon>Embryophyta</taxon>
        <taxon>Tracheophyta</taxon>
        <taxon>Spermatophyta</taxon>
        <taxon>Magnoliopsida</taxon>
        <taxon>eudicotyledons</taxon>
        <taxon>Gunneridae</taxon>
        <taxon>Pentapetalae</taxon>
        <taxon>asterids</taxon>
        <taxon>campanulids</taxon>
        <taxon>Asterales</taxon>
        <taxon>Asteraceae</taxon>
        <taxon>Asteroideae</taxon>
        <taxon>Anthemideae</taxon>
        <taxon>Anthemidinae</taxon>
        <taxon>Tanacetum</taxon>
    </lineage>
</organism>
<dbReference type="InterPro" id="IPR000477">
    <property type="entry name" value="RT_dom"/>
</dbReference>
<dbReference type="InterPro" id="IPR012337">
    <property type="entry name" value="RNaseH-like_sf"/>
</dbReference>
<proteinExistence type="predicted"/>
<dbReference type="Gene3D" id="2.40.70.10">
    <property type="entry name" value="Acid Proteases"/>
    <property type="match status" value="1"/>
</dbReference>
<dbReference type="Gene3D" id="3.30.70.270">
    <property type="match status" value="1"/>
</dbReference>
<protein>
    <submittedName>
        <fullName evidence="7">Reverse transcriptase domain-containing protein</fullName>
    </submittedName>
</protein>
<dbReference type="Pfam" id="PF00078">
    <property type="entry name" value="RVT_1"/>
    <property type="match status" value="1"/>
</dbReference>
<dbReference type="CDD" id="cd01647">
    <property type="entry name" value="RT_LTR"/>
    <property type="match status" value="1"/>
</dbReference>
<dbReference type="AlphaFoldDB" id="A0A6L2K2E1"/>
<dbReference type="CDD" id="cd00303">
    <property type="entry name" value="retropepsin_like"/>
    <property type="match status" value="1"/>
</dbReference>
<evidence type="ECO:0000256" key="4">
    <source>
        <dbReference type="ARBA" id="ARBA00022759"/>
    </source>
</evidence>
<reference evidence="7" key="1">
    <citation type="journal article" date="2019" name="Sci. Rep.">
        <title>Draft genome of Tanacetum cinerariifolium, the natural source of mosquito coil.</title>
        <authorList>
            <person name="Yamashiro T."/>
            <person name="Shiraishi A."/>
            <person name="Satake H."/>
            <person name="Nakayama K."/>
        </authorList>
    </citation>
    <scope>NUCLEOTIDE SEQUENCE</scope>
</reference>
<dbReference type="GO" id="GO:0003964">
    <property type="term" value="F:RNA-directed DNA polymerase activity"/>
    <property type="evidence" value="ECO:0007669"/>
    <property type="project" value="UniProtKB-KW"/>
</dbReference>
<keyword evidence="2" id="KW-0548">Nucleotidyltransferase</keyword>
<comment type="caution">
    <text evidence="7">The sequence shown here is derived from an EMBL/GenBank/DDBJ whole genome shotgun (WGS) entry which is preliminary data.</text>
</comment>
<dbReference type="SUPFAM" id="SSF53098">
    <property type="entry name" value="Ribonuclease H-like"/>
    <property type="match status" value="1"/>
</dbReference>
<sequence>MKQNGVSDDALRLYLFQYSLTHHATTWYDRLPRNSIQSFDDVMRKFLSKYFPHSMVTKSRNEITNFRQDPNESLFEAWECYKFSIDRCLNHNMLLVTQIDTFYNGLTLRHRDTINAAAGGTFMKKRPEECTPLNENCSAVLLKKLFEKLRDPGKFLIPCNFPELEEYLALADLGAGINLMPLSVWKKLSLSKLTPTCMTIELANQSVAFSVGVAEDVFVKVGKFYFPADFVVVDYDVNPRVPLILGRPFLMTARALIEVHDGFPGYFQILIDLKDQEKTTFTCPYGKFAYRRMPFGLCNAPGMFQRCMMAIFHDMIKETIEVFMDDFSVFEDSFSLCLSHLDKMLKRCEDTNLVLNWEKCYFMVKGGIVLGHKIYKSGIEVNRAKVYVIAKLPHPTSVKENLAADHLSRLENPHQGNLEKKEINETFPLETLRMISSHSDSSTSWFADIANYHAGNFVVKGMSSQQKKFFKDQTDETPQNAIQVCEIFDVWGIDFMGPFSSSRGNKYILVAVDYLSKWVEAKALPTNDARVVVKFLKSLFSRFGTPRAIISDRSTHFCNDQFAKVMLKYEVTHRLSTMYHPQTSRQVEVSYRGLKDILERTIKQAYFFTNEESSDSSSPPTIPPPQVHIAPSTGLPPSLVLPLPIFNPQVFFVHEELLPPKEQIFKIGKSSIKMHPKHHEKQIEDILNYIEELSFHRIGKMEEKIVNGSMIIQRDFDELKTELEKVHSQISRLQKKHIGQKDQIAFACFRISTLEITLKDIQARHQKAPKRTSTSAAPAMNQAAIRQLIDDRVVAALEAQAANMANTDNTNRNPEPRETLAARKCTYKEFMSCHLSTSMVRKELLVSFVGLSDLNQYFLIATVPRTAKLNLLLVLLPRMPCLGGIPMLE</sequence>
<dbReference type="InterPro" id="IPR005162">
    <property type="entry name" value="Retrotrans_gag_dom"/>
</dbReference>
<name>A0A6L2K2E1_TANCI</name>
<evidence type="ECO:0000256" key="1">
    <source>
        <dbReference type="ARBA" id="ARBA00022679"/>
    </source>
</evidence>
<dbReference type="InterPro" id="IPR021109">
    <property type="entry name" value="Peptidase_aspartic_dom_sf"/>
</dbReference>
<keyword evidence="1" id="KW-0808">Transferase</keyword>
<dbReference type="PANTHER" id="PTHR37984">
    <property type="entry name" value="PROTEIN CBG26694"/>
    <property type="match status" value="1"/>
</dbReference>
<dbReference type="PANTHER" id="PTHR37984:SF5">
    <property type="entry name" value="PROTEIN NYNRIN-LIKE"/>
    <property type="match status" value="1"/>
</dbReference>
<dbReference type="InterPro" id="IPR043502">
    <property type="entry name" value="DNA/RNA_pol_sf"/>
</dbReference>
<dbReference type="SUPFAM" id="SSF56672">
    <property type="entry name" value="DNA/RNA polymerases"/>
    <property type="match status" value="1"/>
</dbReference>
<accession>A0A6L2K2E1</accession>
<dbReference type="GO" id="GO:0004519">
    <property type="term" value="F:endonuclease activity"/>
    <property type="evidence" value="ECO:0007669"/>
    <property type="project" value="UniProtKB-KW"/>
</dbReference>
<evidence type="ECO:0000256" key="3">
    <source>
        <dbReference type="ARBA" id="ARBA00022722"/>
    </source>
</evidence>
<dbReference type="EMBL" id="BKCJ010001674">
    <property type="protein sequence ID" value="GEU43189.1"/>
    <property type="molecule type" value="Genomic_DNA"/>
</dbReference>
<dbReference type="InterPro" id="IPR050951">
    <property type="entry name" value="Retrovirus_Pol_polyprotein"/>
</dbReference>
<dbReference type="InterPro" id="IPR036397">
    <property type="entry name" value="RNaseH_sf"/>
</dbReference>
<feature type="region of interest" description="Disordered" evidence="5">
    <location>
        <begin position="610"/>
        <end position="629"/>
    </location>
</feature>
<gene>
    <name evidence="7" type="ORF">Tci_015167</name>
</gene>
<dbReference type="Pfam" id="PF00665">
    <property type="entry name" value="rve"/>
    <property type="match status" value="1"/>
</dbReference>
<dbReference type="PROSITE" id="PS50994">
    <property type="entry name" value="INTEGRASE"/>
    <property type="match status" value="1"/>
</dbReference>
<evidence type="ECO:0000313" key="7">
    <source>
        <dbReference type="EMBL" id="GEU43189.1"/>
    </source>
</evidence>
<evidence type="ECO:0000259" key="6">
    <source>
        <dbReference type="PROSITE" id="PS50994"/>
    </source>
</evidence>
<evidence type="ECO:0000256" key="2">
    <source>
        <dbReference type="ARBA" id="ARBA00022695"/>
    </source>
</evidence>
<keyword evidence="3" id="KW-0540">Nuclease</keyword>
<evidence type="ECO:0000256" key="5">
    <source>
        <dbReference type="SAM" id="MobiDB-lite"/>
    </source>
</evidence>
<keyword evidence="4" id="KW-0378">Hydrolase</keyword>
<dbReference type="GO" id="GO:0015074">
    <property type="term" value="P:DNA integration"/>
    <property type="evidence" value="ECO:0007669"/>
    <property type="project" value="InterPro"/>
</dbReference>
<dbReference type="InterPro" id="IPR001584">
    <property type="entry name" value="Integrase_cat-core"/>
</dbReference>
<dbReference type="InterPro" id="IPR043128">
    <property type="entry name" value="Rev_trsase/Diguanyl_cyclase"/>
</dbReference>
<dbReference type="Pfam" id="PF03732">
    <property type="entry name" value="Retrotrans_gag"/>
    <property type="match status" value="1"/>
</dbReference>
<keyword evidence="4" id="KW-0255">Endonuclease</keyword>
<dbReference type="GO" id="GO:0003676">
    <property type="term" value="F:nucleic acid binding"/>
    <property type="evidence" value="ECO:0007669"/>
    <property type="project" value="InterPro"/>
</dbReference>
<feature type="domain" description="Integrase catalytic" evidence="6">
    <location>
        <begin position="474"/>
        <end position="645"/>
    </location>
</feature>
<dbReference type="Gene3D" id="3.30.420.10">
    <property type="entry name" value="Ribonuclease H-like superfamily/Ribonuclease H"/>
    <property type="match status" value="1"/>
</dbReference>